<proteinExistence type="predicted"/>
<sequence>MAFKIAILLVKATILLWRGVIDSVVRIIFQISLSDHLVTD</sequence>
<dbReference type="EMBL" id="ANKQ01000001">
    <property type="protein sequence ID" value="ELP55897.1"/>
    <property type="molecule type" value="Genomic_DNA"/>
</dbReference>
<dbReference type="Proteomes" id="UP000010932">
    <property type="component" value="Unassembled WGS sequence"/>
</dbReference>
<dbReference type="AlphaFoldDB" id="L7EC73"/>
<evidence type="ECO:0000313" key="1">
    <source>
        <dbReference type="EMBL" id="ELP55897.1"/>
    </source>
</evidence>
<organism evidence="1 2">
    <name type="scientific">Microcystis aeruginosa TAIHU98</name>
    <dbReference type="NCBI Taxonomy" id="1134457"/>
    <lineage>
        <taxon>Bacteria</taxon>
        <taxon>Bacillati</taxon>
        <taxon>Cyanobacteriota</taxon>
        <taxon>Cyanophyceae</taxon>
        <taxon>Oscillatoriophycideae</taxon>
        <taxon>Chroococcales</taxon>
        <taxon>Microcystaceae</taxon>
        <taxon>Microcystis</taxon>
    </lineage>
</organism>
<comment type="caution">
    <text evidence="1">The sequence shown here is derived from an EMBL/GenBank/DDBJ whole genome shotgun (WGS) entry which is preliminary data.</text>
</comment>
<protein>
    <submittedName>
        <fullName evidence="1">Uncharacterized protein</fullName>
    </submittedName>
</protein>
<reference evidence="1 2" key="1">
    <citation type="journal article" date="2013" name="Genome Announc.">
        <title>Whole-Genome Sequence of Microcystis aeruginosa TAIHU98, a Nontoxic Bloom-Forming Strain Isolated from Taihu Lake, China.</title>
        <authorList>
            <person name="Yang C."/>
            <person name="Zhang W."/>
            <person name="Ren M."/>
            <person name="Song L."/>
            <person name="Li T."/>
            <person name="Zhao J."/>
        </authorList>
    </citation>
    <scope>NUCLEOTIDE SEQUENCE [LARGE SCALE GENOMIC DNA]</scope>
    <source>
        <strain evidence="1 2">TAIHU98</strain>
    </source>
</reference>
<accession>L7EC73</accession>
<evidence type="ECO:0000313" key="2">
    <source>
        <dbReference type="Proteomes" id="UP000010932"/>
    </source>
</evidence>
<gene>
    <name evidence="1" type="ORF">O53_496</name>
</gene>
<dbReference type="PATRIC" id="fig|1134457.3.peg.1035"/>
<name>L7EC73_MICAE</name>